<dbReference type="InterPro" id="IPR002350">
    <property type="entry name" value="Kazal_dom"/>
</dbReference>
<dbReference type="NCBIfam" id="TIGR00805">
    <property type="entry name" value="oat"/>
    <property type="match status" value="1"/>
</dbReference>
<protein>
    <recommendedName>
        <fullName evidence="8">Solute carrier organic anion transporter family member</fullName>
    </recommendedName>
</protein>
<dbReference type="EMBL" id="JACMRX010000004">
    <property type="protein sequence ID" value="KAF7990327.1"/>
    <property type="molecule type" value="Genomic_DNA"/>
</dbReference>
<dbReference type="Gene3D" id="1.20.1250.20">
    <property type="entry name" value="MFS general substrate transporter like domains"/>
    <property type="match status" value="1"/>
</dbReference>
<keyword evidence="11" id="KW-1185">Reference proteome</keyword>
<dbReference type="GO" id="GO:0043252">
    <property type="term" value="P:sodium-independent organic anion transport"/>
    <property type="evidence" value="ECO:0007669"/>
    <property type="project" value="TreeGrafter"/>
</dbReference>
<feature type="transmembrane region" description="Helical" evidence="8">
    <location>
        <begin position="628"/>
        <end position="651"/>
    </location>
</feature>
<feature type="transmembrane region" description="Helical" evidence="8">
    <location>
        <begin position="419"/>
        <end position="438"/>
    </location>
</feature>
<feature type="transmembrane region" description="Helical" evidence="8">
    <location>
        <begin position="387"/>
        <end position="407"/>
    </location>
</feature>
<accession>A0A834XPG8</accession>
<evidence type="ECO:0000256" key="8">
    <source>
        <dbReference type="RuleBase" id="RU362056"/>
    </source>
</evidence>
<comment type="similarity">
    <text evidence="2 8">Belongs to the organo anion transporter (TC 2.A.60) family.</text>
</comment>
<keyword evidence="4 8" id="KW-0812">Transmembrane</keyword>
<organism evidence="10 11">
    <name type="scientific">Aphidius gifuensis</name>
    <name type="common">Parasitoid wasp</name>
    <dbReference type="NCBI Taxonomy" id="684658"/>
    <lineage>
        <taxon>Eukaryota</taxon>
        <taxon>Metazoa</taxon>
        <taxon>Ecdysozoa</taxon>
        <taxon>Arthropoda</taxon>
        <taxon>Hexapoda</taxon>
        <taxon>Insecta</taxon>
        <taxon>Pterygota</taxon>
        <taxon>Neoptera</taxon>
        <taxon>Endopterygota</taxon>
        <taxon>Hymenoptera</taxon>
        <taxon>Apocrita</taxon>
        <taxon>Ichneumonoidea</taxon>
        <taxon>Braconidae</taxon>
        <taxon>Aphidiinae</taxon>
        <taxon>Aphidius</taxon>
    </lineage>
</organism>
<dbReference type="InterPro" id="IPR004156">
    <property type="entry name" value="OATP"/>
</dbReference>
<keyword evidence="6 8" id="KW-0472">Membrane</keyword>
<evidence type="ECO:0000259" key="9">
    <source>
        <dbReference type="PROSITE" id="PS51465"/>
    </source>
</evidence>
<dbReference type="GO" id="GO:0006811">
    <property type="term" value="P:monoatomic ion transport"/>
    <property type="evidence" value="ECO:0007669"/>
    <property type="project" value="UniProtKB-KW"/>
</dbReference>
<feature type="domain" description="Kazal-like" evidence="9">
    <location>
        <begin position="456"/>
        <end position="509"/>
    </location>
</feature>
<evidence type="ECO:0000256" key="5">
    <source>
        <dbReference type="ARBA" id="ARBA00022989"/>
    </source>
</evidence>
<dbReference type="Proteomes" id="UP000639338">
    <property type="component" value="Unassembled WGS sequence"/>
</dbReference>
<dbReference type="GO" id="GO:0015347">
    <property type="term" value="F:sodium-independent organic anion transmembrane transporter activity"/>
    <property type="evidence" value="ECO:0007669"/>
    <property type="project" value="TreeGrafter"/>
</dbReference>
<keyword evidence="3" id="KW-1003">Cell membrane</keyword>
<keyword evidence="8" id="KW-0406">Ion transport</keyword>
<feature type="transmembrane region" description="Helical" evidence="8">
    <location>
        <begin position="66"/>
        <end position="86"/>
    </location>
</feature>
<dbReference type="InterPro" id="IPR036259">
    <property type="entry name" value="MFS_trans_sf"/>
</dbReference>
<evidence type="ECO:0000313" key="10">
    <source>
        <dbReference type="EMBL" id="KAF7990327.1"/>
    </source>
</evidence>
<sequence length="689" mass="77452">MSEKKIKYCGLFGYYPKWLQKYANSKIFIIVYGFLGLVQAMAFIYMTVTLTTLEKRFKIPSQTTGLILSGNEISQILSLILIYYGGVGHRPKWLAVGVGLSSLSCFILVIPHLIYGPGEAALALTQEYLAKNIKMNTTQKSDFLPICNDKNSIKEICANDDWSDDDGIVPRFLIFFSQFVLGIGTTLYFGLGQTYLDDNSKKSNTPMLLGVTFALRTFGPAVGFILAYFCMKIYIVPDLHPIINEKDPRWLGAWWLGWIFLGLLLAIFSLLIALFPRELPKKLHKISNDKNMTEVEVPLNIENNLQKNLNDIDELNNLSIEKIDSQQDDEPNIKDFFTTLIRVCSNKILLCNNLSAVFGILGVIPYMTFIAKYLEVQFETSAGGGTVITGPISLISMVLGFFFSGWFISKFNPRPSRLLSWNVFGGTLWAVVQIILIFNTCEIIEHHGIDRQNLIINLTDTCNVNCNCDDSKYSPVCHQATKTTFMSPCHAGCKNSNDTKSYYNCSCVDLSLKKNYNNDTVINDSVTVGPCKGDCTNAYIIFMILIMICNFISATERIGNVLVNYRCVDKKDKSISQGVTLMIVSLFALIPGPILYGAIIDKSCLLWENSCGENGNCWHYDKEKFRLLFNTTASFFTFIGVLFDVGVCYLARNVDLYGKNDDDKGIIFIQDEANIVKYKKTKKVSDNIT</sequence>
<keyword evidence="8" id="KW-0813">Transport</keyword>
<comment type="subcellular location">
    <subcellularLocation>
        <location evidence="1 8">Cell membrane</location>
        <topology evidence="1 8">Multi-pass membrane protein</topology>
    </subcellularLocation>
</comment>
<evidence type="ECO:0000256" key="4">
    <source>
        <dbReference type="ARBA" id="ARBA00022692"/>
    </source>
</evidence>
<proteinExistence type="inferred from homology"/>
<name>A0A834XPG8_APHGI</name>
<dbReference type="Pfam" id="PF03137">
    <property type="entry name" value="OATP"/>
    <property type="match status" value="1"/>
</dbReference>
<evidence type="ECO:0000256" key="1">
    <source>
        <dbReference type="ARBA" id="ARBA00004651"/>
    </source>
</evidence>
<comment type="caution">
    <text evidence="10">The sequence shown here is derived from an EMBL/GenBank/DDBJ whole genome shotgun (WGS) entry which is preliminary data.</text>
</comment>
<evidence type="ECO:0000256" key="7">
    <source>
        <dbReference type="ARBA" id="ARBA00023157"/>
    </source>
</evidence>
<feature type="transmembrane region" description="Helical" evidence="8">
    <location>
        <begin position="538"/>
        <end position="558"/>
    </location>
</feature>
<dbReference type="Pfam" id="PF07648">
    <property type="entry name" value="Kazal_2"/>
    <property type="match status" value="1"/>
</dbReference>
<dbReference type="SUPFAM" id="SSF103473">
    <property type="entry name" value="MFS general substrate transporter"/>
    <property type="match status" value="1"/>
</dbReference>
<dbReference type="OrthoDB" id="5062115at2759"/>
<feature type="transmembrane region" description="Helical" evidence="8">
    <location>
        <begin position="255"/>
        <end position="275"/>
    </location>
</feature>
<feature type="transmembrane region" description="Helical" evidence="8">
    <location>
        <begin position="172"/>
        <end position="192"/>
    </location>
</feature>
<feature type="transmembrane region" description="Helical" evidence="8">
    <location>
        <begin position="348"/>
        <end position="367"/>
    </location>
</feature>
<dbReference type="CDD" id="cd17336">
    <property type="entry name" value="MFS_SLCO_OATP"/>
    <property type="match status" value="1"/>
</dbReference>
<reference evidence="10 11" key="1">
    <citation type="submission" date="2020-08" db="EMBL/GenBank/DDBJ databases">
        <title>Aphidius gifuensis genome sequencing and assembly.</title>
        <authorList>
            <person name="Du Z."/>
        </authorList>
    </citation>
    <scope>NUCLEOTIDE SEQUENCE [LARGE SCALE GENOMIC DNA]</scope>
    <source>
        <strain evidence="10">YNYX2018</strain>
        <tissue evidence="10">Adults</tissue>
    </source>
</reference>
<keyword evidence="5 8" id="KW-1133">Transmembrane helix</keyword>
<feature type="transmembrane region" description="Helical" evidence="8">
    <location>
        <begin position="579"/>
        <end position="600"/>
    </location>
</feature>
<feature type="transmembrane region" description="Helical" evidence="8">
    <location>
        <begin position="213"/>
        <end position="235"/>
    </location>
</feature>
<feature type="transmembrane region" description="Helical" evidence="8">
    <location>
        <begin position="27"/>
        <end position="46"/>
    </location>
</feature>
<dbReference type="PROSITE" id="PS51465">
    <property type="entry name" value="KAZAL_2"/>
    <property type="match status" value="1"/>
</dbReference>
<evidence type="ECO:0000313" key="11">
    <source>
        <dbReference type="Proteomes" id="UP000639338"/>
    </source>
</evidence>
<evidence type="ECO:0000256" key="6">
    <source>
        <dbReference type="ARBA" id="ARBA00023136"/>
    </source>
</evidence>
<gene>
    <name evidence="10" type="ORF">HCN44_000132</name>
</gene>
<evidence type="ECO:0000256" key="2">
    <source>
        <dbReference type="ARBA" id="ARBA00009657"/>
    </source>
</evidence>
<dbReference type="PANTHER" id="PTHR11388">
    <property type="entry name" value="ORGANIC ANION TRANSPORTER"/>
    <property type="match status" value="1"/>
</dbReference>
<dbReference type="GO" id="GO:0005886">
    <property type="term" value="C:plasma membrane"/>
    <property type="evidence" value="ECO:0007669"/>
    <property type="project" value="UniProtKB-SubCell"/>
</dbReference>
<keyword evidence="7" id="KW-1015">Disulfide bond</keyword>
<feature type="transmembrane region" description="Helical" evidence="8">
    <location>
        <begin position="93"/>
        <end position="115"/>
    </location>
</feature>
<dbReference type="AlphaFoldDB" id="A0A834XPG8"/>
<evidence type="ECO:0000256" key="3">
    <source>
        <dbReference type="ARBA" id="ARBA00022475"/>
    </source>
</evidence>
<dbReference type="PANTHER" id="PTHR11388:SF131">
    <property type="entry name" value="SOLUTE CARRIER ORGANIC ANION TRANSPORTER FAMILY MEMBER"/>
    <property type="match status" value="1"/>
</dbReference>